<dbReference type="GeneID" id="96647789"/>
<dbReference type="EMBL" id="BAAAXF010000057">
    <property type="protein sequence ID" value="GAA3500747.1"/>
    <property type="molecule type" value="Genomic_DNA"/>
</dbReference>
<feature type="compositionally biased region" description="Pro residues" evidence="1">
    <location>
        <begin position="254"/>
        <end position="269"/>
    </location>
</feature>
<evidence type="ECO:0000313" key="2">
    <source>
        <dbReference type="EMBL" id="GAA3500747.1"/>
    </source>
</evidence>
<sequence>MPSISLGDHDQIGVIALTSNDAPAAAHTLLAEHGFWRPRGVFGYILIHDRYDHDVPARLERFLAAAARQGIGVEYHLPRILPDAGSPAAGKRVEELWRENQEREYRRSRRQAARIITSGSDLESLAHGLSRRLPGEWTFHVTDFVDPGSQLDFFDDLWDNACLASAWMQFRVPRAAILSGPSRLELVVIDRPLHREQVLVGALSLHGITHDYFGDDNAPHAIAVPSEAVRAAHTVTRRLLSRYHQAARRLRNPCPQPAPTCPSSPPPSPSTCLDSGTASTKASLLPETTG</sequence>
<name>A0ABP6TZZ5_9ACTN</name>
<accession>A0ABP6TZZ5</accession>
<organism evidence="2 3">
    <name type="scientific">Streptomyces prasinosporus</name>
    <dbReference type="NCBI Taxonomy" id="68256"/>
    <lineage>
        <taxon>Bacteria</taxon>
        <taxon>Bacillati</taxon>
        <taxon>Actinomycetota</taxon>
        <taxon>Actinomycetes</taxon>
        <taxon>Kitasatosporales</taxon>
        <taxon>Streptomycetaceae</taxon>
        <taxon>Streptomyces</taxon>
        <taxon>Streptomyces albogriseolus group</taxon>
    </lineage>
</organism>
<feature type="compositionally biased region" description="Polar residues" evidence="1">
    <location>
        <begin position="273"/>
        <end position="290"/>
    </location>
</feature>
<gene>
    <name evidence="2" type="ORF">GCM10019016_078540</name>
</gene>
<proteinExistence type="predicted"/>
<dbReference type="RefSeq" id="WP_063739287.1">
    <property type="nucleotide sequence ID" value="NZ_BAAAXF010000057.1"/>
</dbReference>
<dbReference type="Proteomes" id="UP001501455">
    <property type="component" value="Unassembled WGS sequence"/>
</dbReference>
<feature type="region of interest" description="Disordered" evidence="1">
    <location>
        <begin position="251"/>
        <end position="290"/>
    </location>
</feature>
<protein>
    <submittedName>
        <fullName evidence="2">Uncharacterized protein</fullName>
    </submittedName>
</protein>
<evidence type="ECO:0000313" key="3">
    <source>
        <dbReference type="Proteomes" id="UP001501455"/>
    </source>
</evidence>
<comment type="caution">
    <text evidence="2">The sequence shown here is derived from an EMBL/GenBank/DDBJ whole genome shotgun (WGS) entry which is preliminary data.</text>
</comment>
<keyword evidence="3" id="KW-1185">Reference proteome</keyword>
<reference evidence="3" key="1">
    <citation type="journal article" date="2019" name="Int. J. Syst. Evol. Microbiol.">
        <title>The Global Catalogue of Microorganisms (GCM) 10K type strain sequencing project: providing services to taxonomists for standard genome sequencing and annotation.</title>
        <authorList>
            <consortium name="The Broad Institute Genomics Platform"/>
            <consortium name="The Broad Institute Genome Sequencing Center for Infectious Disease"/>
            <person name="Wu L."/>
            <person name="Ma J."/>
        </authorList>
    </citation>
    <scope>NUCLEOTIDE SEQUENCE [LARGE SCALE GENOMIC DNA]</scope>
    <source>
        <strain evidence="3">JCM 4816</strain>
    </source>
</reference>
<evidence type="ECO:0000256" key="1">
    <source>
        <dbReference type="SAM" id="MobiDB-lite"/>
    </source>
</evidence>